<reference evidence="1" key="1">
    <citation type="submission" date="2019-12" db="EMBL/GenBank/DDBJ databases">
        <title>Genome sequencing and annotation of Brassica cretica.</title>
        <authorList>
            <person name="Studholme D.J."/>
            <person name="Sarris P.F."/>
        </authorList>
    </citation>
    <scope>NUCLEOTIDE SEQUENCE</scope>
    <source>
        <strain evidence="1">PFS-102/07</strain>
        <tissue evidence="1">Leaf</tissue>
    </source>
</reference>
<accession>A0A8S9JT22</accession>
<name>A0A8S9JT22_BRACR</name>
<protein>
    <submittedName>
        <fullName evidence="1">Uncharacterized protein</fullName>
    </submittedName>
</protein>
<gene>
    <name evidence="1" type="ORF">F2Q70_00035623</name>
</gene>
<dbReference type="EMBL" id="QGKY02000246">
    <property type="protein sequence ID" value="KAF2584862.1"/>
    <property type="molecule type" value="Genomic_DNA"/>
</dbReference>
<proteinExistence type="predicted"/>
<organism evidence="1">
    <name type="scientific">Brassica cretica</name>
    <name type="common">Mustard</name>
    <dbReference type="NCBI Taxonomy" id="69181"/>
    <lineage>
        <taxon>Eukaryota</taxon>
        <taxon>Viridiplantae</taxon>
        <taxon>Streptophyta</taxon>
        <taxon>Embryophyta</taxon>
        <taxon>Tracheophyta</taxon>
        <taxon>Spermatophyta</taxon>
        <taxon>Magnoliopsida</taxon>
        <taxon>eudicotyledons</taxon>
        <taxon>Gunneridae</taxon>
        <taxon>Pentapetalae</taxon>
        <taxon>rosids</taxon>
        <taxon>malvids</taxon>
        <taxon>Brassicales</taxon>
        <taxon>Brassicaceae</taxon>
        <taxon>Brassiceae</taxon>
        <taxon>Brassica</taxon>
    </lineage>
</organism>
<sequence length="125" mass="14461">MKDKWRRGDDEMRDFTGTWEGAGIYRKLRPVISHHPSDCVSARMSHARRHREACLTHMQEDTTHVQMACCMAGVHASRHTALCVSIRKRRSQVLRHLELRLVKLHVQHPCTSTPPPFVDTQLLIC</sequence>
<evidence type="ECO:0000313" key="1">
    <source>
        <dbReference type="EMBL" id="KAF2584862.1"/>
    </source>
</evidence>
<dbReference type="AlphaFoldDB" id="A0A8S9JT22"/>
<comment type="caution">
    <text evidence="1">The sequence shown here is derived from an EMBL/GenBank/DDBJ whole genome shotgun (WGS) entry which is preliminary data.</text>
</comment>